<dbReference type="InterPro" id="IPR006076">
    <property type="entry name" value="FAD-dep_OxRdtase"/>
</dbReference>
<dbReference type="InterPro" id="IPR036188">
    <property type="entry name" value="FAD/NAD-bd_sf"/>
</dbReference>
<gene>
    <name evidence="3" type="ORF">VIS_S3DGC10004</name>
</gene>
<evidence type="ECO:0000259" key="2">
    <source>
        <dbReference type="Pfam" id="PF01266"/>
    </source>
</evidence>
<feature type="domain" description="FAD dependent oxidoreductase" evidence="2">
    <location>
        <begin position="7"/>
        <end position="397"/>
    </location>
</feature>
<dbReference type="Gene3D" id="3.50.50.60">
    <property type="entry name" value="FAD/NAD(P)-binding domain"/>
    <property type="match status" value="2"/>
</dbReference>
<dbReference type="GO" id="GO:0005737">
    <property type="term" value="C:cytoplasm"/>
    <property type="evidence" value="ECO:0007669"/>
    <property type="project" value="TreeGrafter"/>
</dbReference>
<reference evidence="3" key="1">
    <citation type="journal article" date="2012" name="Environ. Microbiol.">
        <title>Genomic content of uncultured Bacteroidetes from contrasting oceanic provinces in the North Atlantic Ocean.</title>
        <authorList>
            <person name="Gomez-Pereira P.R."/>
            <person name="Schuler M."/>
            <person name="Fuchs B.M."/>
            <person name="Bennke C."/>
            <person name="Teeling H."/>
            <person name="Waldmann J."/>
            <person name="Richter M."/>
            <person name="Barbe V."/>
            <person name="Bataille E."/>
            <person name="Glockner F.O."/>
            <person name="Amann R."/>
        </authorList>
    </citation>
    <scope>NUCLEOTIDE SEQUENCE</scope>
</reference>
<organism evidence="3">
    <name type="scientific">uncultured Flavobacteriia bacterium</name>
    <dbReference type="NCBI Taxonomy" id="212695"/>
    <lineage>
        <taxon>Bacteria</taxon>
        <taxon>Pseudomonadati</taxon>
        <taxon>Bacteroidota</taxon>
        <taxon>Flavobacteriia</taxon>
        <taxon>environmental samples</taxon>
    </lineage>
</organism>
<dbReference type="GO" id="GO:0016491">
    <property type="term" value="F:oxidoreductase activity"/>
    <property type="evidence" value="ECO:0007669"/>
    <property type="project" value="UniProtKB-KW"/>
</dbReference>
<name>H6RHM7_9BACT</name>
<evidence type="ECO:0000256" key="1">
    <source>
        <dbReference type="ARBA" id="ARBA00023002"/>
    </source>
</evidence>
<dbReference type="AlphaFoldDB" id="H6RHM7"/>
<reference evidence="3" key="2">
    <citation type="submission" date="2012-02" db="EMBL/GenBank/DDBJ databases">
        <authorList>
            <person name="Genoscope - CEA"/>
        </authorList>
    </citation>
    <scope>NUCLEOTIDE SEQUENCE</scope>
</reference>
<sequence length="417" mass="45673">MTTPNKVSIIGGGIQGLCTAYYLNKQGLEVSIFEPKTAETGASYVNAGYLTPSHIIPLAAPGMIRKGLKWMLNSSSPFYVKPRIDKAFIKWSWRFYKSSTLQKVNAAIPVIKEINLLSEQCFKEIKLSGDLGDFQLDHHGLLMLYKTKAAGEAENEVAKKAANLGLQVSYPNQIELNSLQPQLSKDIQGGILYDCDSHTTPTEIMPKLKKKLLDSGVKFITEKVCRFELQNNKLTAIVTDKNNYPTEEVVIAAGAWSGQLAKQLNIDLSLEAGKGYRIDVKRETGIKIPAILMEAKVAVTPMKGFTRFAGTMELSGINTNIRKERVNAIVKAAEAYYPGLKITAAEKEAAASGMRPVSPDGLPYIGRSKALKNLCFATGHAMMGWSLGPATGKLVSEIILNKKPSMDLAPFNPDRKF</sequence>
<dbReference type="Gene3D" id="3.30.9.10">
    <property type="entry name" value="D-Amino Acid Oxidase, subunit A, domain 2"/>
    <property type="match status" value="1"/>
</dbReference>
<dbReference type="PANTHER" id="PTHR13847:SF289">
    <property type="entry name" value="GLYCINE OXIDASE"/>
    <property type="match status" value="1"/>
</dbReference>
<protein>
    <submittedName>
        <fullName evidence="3">D-amino acid dehydrogenase small subunit</fullName>
    </submittedName>
</protein>
<keyword evidence="1" id="KW-0560">Oxidoreductase</keyword>
<dbReference type="PANTHER" id="PTHR13847">
    <property type="entry name" value="SARCOSINE DEHYDROGENASE-RELATED"/>
    <property type="match status" value="1"/>
</dbReference>
<evidence type="ECO:0000313" key="3">
    <source>
        <dbReference type="EMBL" id="CCG00538.1"/>
    </source>
</evidence>
<dbReference type="SUPFAM" id="SSF51905">
    <property type="entry name" value="FAD/NAD(P)-binding domain"/>
    <property type="match status" value="1"/>
</dbReference>
<dbReference type="Pfam" id="PF01266">
    <property type="entry name" value="DAO"/>
    <property type="match status" value="1"/>
</dbReference>
<accession>H6RHM7</accession>
<dbReference type="EMBL" id="FO117611">
    <property type="protein sequence ID" value="CCG00538.1"/>
    <property type="molecule type" value="Genomic_DNA"/>
</dbReference>
<dbReference type="SUPFAM" id="SSF54373">
    <property type="entry name" value="FAD-linked reductases, C-terminal domain"/>
    <property type="match status" value="1"/>
</dbReference>
<proteinExistence type="predicted"/>